<accession>A0A061S561</accession>
<feature type="domain" description="Suppressor of forked" evidence="5">
    <location>
        <begin position="6"/>
        <end position="549"/>
    </location>
</feature>
<dbReference type="SUPFAM" id="SSF48452">
    <property type="entry name" value="TPR-like"/>
    <property type="match status" value="1"/>
</dbReference>
<feature type="non-terminal residue" evidence="6">
    <location>
        <position position="595"/>
    </location>
</feature>
<keyword evidence="3" id="KW-0539">Nucleus</keyword>
<name>A0A061S561_9CHLO</name>
<dbReference type="InterPro" id="IPR008847">
    <property type="entry name" value="Suf"/>
</dbReference>
<organism evidence="6">
    <name type="scientific">Tetraselmis sp. GSL018</name>
    <dbReference type="NCBI Taxonomy" id="582737"/>
    <lineage>
        <taxon>Eukaryota</taxon>
        <taxon>Viridiplantae</taxon>
        <taxon>Chlorophyta</taxon>
        <taxon>core chlorophytes</taxon>
        <taxon>Chlorodendrophyceae</taxon>
        <taxon>Chlorodendrales</taxon>
        <taxon>Chlorodendraceae</taxon>
        <taxon>Tetraselmis</taxon>
    </lineage>
</organism>
<proteinExistence type="predicted"/>
<evidence type="ECO:0000256" key="3">
    <source>
        <dbReference type="ARBA" id="ARBA00023242"/>
    </source>
</evidence>
<comment type="subcellular location">
    <subcellularLocation>
        <location evidence="1">Nucleus</location>
    </subcellularLocation>
</comment>
<evidence type="ECO:0000256" key="4">
    <source>
        <dbReference type="SAM" id="MobiDB-lite"/>
    </source>
</evidence>
<dbReference type="SMART" id="SM00386">
    <property type="entry name" value="HAT"/>
    <property type="match status" value="6"/>
</dbReference>
<evidence type="ECO:0000259" key="5">
    <source>
        <dbReference type="Pfam" id="PF05843"/>
    </source>
</evidence>
<gene>
    <name evidence="6" type="primary">RNA14</name>
    <name evidence="6" type="ORF">TSPGSL018_12809</name>
</gene>
<reference evidence="6" key="1">
    <citation type="submission" date="2014-05" db="EMBL/GenBank/DDBJ databases">
        <title>The transcriptome of the halophilic microalga Tetraselmis sp. GSL018 isolated from the Great Salt Lake, Utah.</title>
        <authorList>
            <person name="Jinkerson R.E."/>
            <person name="D'Adamo S."/>
            <person name="Posewitz M.C."/>
        </authorList>
    </citation>
    <scope>NUCLEOTIDE SEQUENCE</scope>
    <source>
        <strain evidence="6">GSL018</strain>
    </source>
</reference>
<sequence length="595" mass="67380">MSGKSRTARERVKENKYDVEAWTQLLREAQNRGKMPEIRNVYEEILTVFPTAAHYWKAYAEAELADNNIAEVKSVFARCLKGRCPNVELWRSYLQFIKKMNDGRGGSGDAVQVQKAYEYTLDQVGCDVAAGVVWQEYINFLKSPKPGSPSYAVLFGGAAGKEESKRTVMLRRAYQRALIVPTNSIDNIWRSYESFEKEAGKNLAASMLAEYKFKYQAARTVLHERKKLLEGIKWTALALPVSARSTEMEQQAALWRKYIAYEASNPQQLEKEALQARVGLAYDQALMFLYHYPEFWHDAAAWHMTHPLGGGIHSASLLFRRSRAAIPNCPMLRYAAADAEEAAALRARADNDELEAEKHLEAAETVYKELIGEGDDVSEVQEDPRSRTLSWILYMRFARRSLSVKKSREVFMRARKWPDCCWEVYAASAMMEWERGREEKVTRNIFESGLKKFLTNHEYIDAYAGFLLGIGDAVNARTLYERALQDLTDPAVAKPLWDSFLRFEYRVGTLDAYLSIEKRRREALEGSTSDHDTLEVLMLRYNSFGLSPVSGSLKSYVHAKVSGRPWAEAEGEKPARASAAPEAPAGTAKALGTLS</sequence>
<dbReference type="GO" id="GO:0005634">
    <property type="term" value="C:nucleus"/>
    <property type="evidence" value="ECO:0007669"/>
    <property type="project" value="UniProtKB-SubCell"/>
</dbReference>
<dbReference type="PANTHER" id="PTHR19980:SF0">
    <property type="entry name" value="CLEAVAGE STIMULATION FACTOR SUBUNIT 3"/>
    <property type="match status" value="1"/>
</dbReference>
<dbReference type="InterPro" id="IPR011990">
    <property type="entry name" value="TPR-like_helical_dom_sf"/>
</dbReference>
<dbReference type="InterPro" id="IPR003107">
    <property type="entry name" value="HAT"/>
</dbReference>
<feature type="compositionally biased region" description="Low complexity" evidence="4">
    <location>
        <begin position="576"/>
        <end position="595"/>
    </location>
</feature>
<dbReference type="Pfam" id="PF05843">
    <property type="entry name" value="Suf"/>
    <property type="match status" value="1"/>
</dbReference>
<evidence type="ECO:0000256" key="1">
    <source>
        <dbReference type="ARBA" id="ARBA00004123"/>
    </source>
</evidence>
<protein>
    <submittedName>
        <fullName evidence="6">Cleavage stimulation factor subunit 3</fullName>
    </submittedName>
</protein>
<dbReference type="GO" id="GO:0003729">
    <property type="term" value="F:mRNA binding"/>
    <property type="evidence" value="ECO:0007669"/>
    <property type="project" value="TreeGrafter"/>
</dbReference>
<evidence type="ECO:0000256" key="2">
    <source>
        <dbReference type="ARBA" id="ARBA00022737"/>
    </source>
</evidence>
<dbReference type="InterPro" id="IPR045243">
    <property type="entry name" value="Rna14-like"/>
</dbReference>
<keyword evidence="2" id="KW-0677">Repeat</keyword>
<dbReference type="PANTHER" id="PTHR19980">
    <property type="entry name" value="RNA CLEAVAGE STIMULATION FACTOR"/>
    <property type="match status" value="1"/>
</dbReference>
<dbReference type="AlphaFoldDB" id="A0A061S561"/>
<feature type="region of interest" description="Disordered" evidence="4">
    <location>
        <begin position="567"/>
        <end position="595"/>
    </location>
</feature>
<dbReference type="EMBL" id="GBEZ01005965">
    <property type="protein sequence ID" value="JAC79398.1"/>
    <property type="molecule type" value="Transcribed_RNA"/>
</dbReference>
<dbReference type="GO" id="GO:0031124">
    <property type="term" value="P:mRNA 3'-end processing"/>
    <property type="evidence" value="ECO:0007669"/>
    <property type="project" value="InterPro"/>
</dbReference>
<dbReference type="Gene3D" id="1.25.40.1040">
    <property type="match status" value="1"/>
</dbReference>
<evidence type="ECO:0000313" key="6">
    <source>
        <dbReference type="EMBL" id="JAC79398.1"/>
    </source>
</evidence>